<protein>
    <submittedName>
        <fullName evidence="1">Uncharacterized protein</fullName>
    </submittedName>
</protein>
<organism evidence="1 2">
    <name type="scientific">Agrobacterium deltaense NCPPB 1641</name>
    <dbReference type="NCBI Taxonomy" id="1183425"/>
    <lineage>
        <taxon>Bacteria</taxon>
        <taxon>Pseudomonadati</taxon>
        <taxon>Pseudomonadota</taxon>
        <taxon>Alphaproteobacteria</taxon>
        <taxon>Hyphomicrobiales</taxon>
        <taxon>Rhizobiaceae</taxon>
        <taxon>Rhizobium/Agrobacterium group</taxon>
        <taxon>Agrobacterium</taxon>
    </lineage>
</organism>
<reference evidence="1" key="1">
    <citation type="submission" date="2016-01" db="EMBL/GenBank/DDBJ databases">
        <authorList>
            <person name="Regsiter A."/>
            <person name="william w."/>
        </authorList>
    </citation>
    <scope>NUCLEOTIDE SEQUENCE</scope>
    <source>
        <strain evidence="1">NCPPB 1641</strain>
    </source>
</reference>
<name>A0A1S7U9P0_9HYPH</name>
<sequence length="22" mass="2471">MSASLSEVTSSLEFYVRAQSYD</sequence>
<gene>
    <name evidence="1" type="ORF">AGR7A_pAt20314</name>
</gene>
<evidence type="ECO:0000313" key="1">
    <source>
        <dbReference type="EMBL" id="CVI63644.1"/>
    </source>
</evidence>
<keyword evidence="2" id="KW-1185">Reference proteome</keyword>
<comment type="caution">
    <text evidence="1">The sequence shown here is derived from an EMBL/GenBank/DDBJ whole genome shotgun (WGS) entry which is preliminary data.</text>
</comment>
<accession>A0A1S7U9P0</accession>
<dbReference type="AlphaFoldDB" id="A0A1S7U9P0"/>
<evidence type="ECO:0000313" key="2">
    <source>
        <dbReference type="Proteomes" id="UP000192140"/>
    </source>
</evidence>
<dbReference type="Proteomes" id="UP000192140">
    <property type="component" value="Unassembled WGS sequence"/>
</dbReference>
<proteinExistence type="predicted"/>
<dbReference type="EMBL" id="FCNP01000049">
    <property type="protein sequence ID" value="CVI63644.1"/>
    <property type="molecule type" value="Genomic_DNA"/>
</dbReference>